<keyword evidence="5 14" id="KW-0418">Kinase</keyword>
<dbReference type="Gene3D" id="1.10.510.10">
    <property type="entry name" value="Transferase(Phosphotransferase) domain 1"/>
    <property type="match status" value="1"/>
</dbReference>
<comment type="catalytic activity">
    <reaction evidence="8">
        <text>L-seryl-[protein] + ATP = O-phospho-L-seryl-[protein] + ADP + H(+)</text>
        <dbReference type="Rhea" id="RHEA:17989"/>
        <dbReference type="Rhea" id="RHEA-COMP:9863"/>
        <dbReference type="Rhea" id="RHEA-COMP:11604"/>
        <dbReference type="ChEBI" id="CHEBI:15378"/>
        <dbReference type="ChEBI" id="CHEBI:29999"/>
        <dbReference type="ChEBI" id="CHEBI:30616"/>
        <dbReference type="ChEBI" id="CHEBI:83421"/>
        <dbReference type="ChEBI" id="CHEBI:456216"/>
        <dbReference type="EC" id="2.7.11.1"/>
    </reaction>
</comment>
<evidence type="ECO:0000256" key="6">
    <source>
        <dbReference type="ARBA" id="ARBA00022840"/>
    </source>
</evidence>
<accession>A0ABS2PAV4</accession>
<dbReference type="Proteomes" id="UP000741863">
    <property type="component" value="Unassembled WGS sequence"/>
</dbReference>
<keyword evidence="2" id="KW-0723">Serine/threonine-protein kinase</keyword>
<reference evidence="14 15" key="1">
    <citation type="submission" date="2021-01" db="EMBL/GenBank/DDBJ databases">
        <title>Genomic Encyclopedia of Type Strains, Phase IV (KMG-IV): sequencing the most valuable type-strain genomes for metagenomic binning, comparative biology and taxonomic classification.</title>
        <authorList>
            <person name="Goeker M."/>
        </authorList>
    </citation>
    <scope>NUCLEOTIDE SEQUENCE [LARGE SCALE GENOMIC DNA]</scope>
    <source>
        <strain evidence="14 15">DSM 25540</strain>
    </source>
</reference>
<feature type="domain" description="PASTA" evidence="13">
    <location>
        <begin position="428"/>
        <end position="495"/>
    </location>
</feature>
<dbReference type="NCBIfam" id="NF033483">
    <property type="entry name" value="PknB_PASTA_kin"/>
    <property type="match status" value="1"/>
</dbReference>
<evidence type="ECO:0000259" key="12">
    <source>
        <dbReference type="PROSITE" id="PS50011"/>
    </source>
</evidence>
<dbReference type="Pfam" id="PF00069">
    <property type="entry name" value="Pkinase"/>
    <property type="match status" value="1"/>
</dbReference>
<feature type="binding site" evidence="9">
    <location>
        <position position="39"/>
    </location>
    <ligand>
        <name>ATP</name>
        <dbReference type="ChEBI" id="CHEBI:30616"/>
    </ligand>
</feature>
<dbReference type="Gene3D" id="3.30.10.20">
    <property type="match status" value="3"/>
</dbReference>
<evidence type="ECO:0000313" key="15">
    <source>
        <dbReference type="Proteomes" id="UP000741863"/>
    </source>
</evidence>
<comment type="catalytic activity">
    <reaction evidence="7">
        <text>L-threonyl-[protein] + ATP = O-phospho-L-threonyl-[protein] + ADP + H(+)</text>
        <dbReference type="Rhea" id="RHEA:46608"/>
        <dbReference type="Rhea" id="RHEA-COMP:11060"/>
        <dbReference type="Rhea" id="RHEA-COMP:11605"/>
        <dbReference type="ChEBI" id="CHEBI:15378"/>
        <dbReference type="ChEBI" id="CHEBI:30013"/>
        <dbReference type="ChEBI" id="CHEBI:30616"/>
        <dbReference type="ChEBI" id="CHEBI:61977"/>
        <dbReference type="ChEBI" id="CHEBI:456216"/>
        <dbReference type="EC" id="2.7.11.1"/>
    </reaction>
</comment>
<evidence type="ECO:0000256" key="8">
    <source>
        <dbReference type="ARBA" id="ARBA00048679"/>
    </source>
</evidence>
<dbReference type="PANTHER" id="PTHR43289">
    <property type="entry name" value="MITOGEN-ACTIVATED PROTEIN KINASE KINASE KINASE 20-RELATED"/>
    <property type="match status" value="1"/>
</dbReference>
<dbReference type="SMART" id="SM00220">
    <property type="entry name" value="S_TKc"/>
    <property type="match status" value="1"/>
</dbReference>
<evidence type="ECO:0000256" key="9">
    <source>
        <dbReference type="PROSITE-ProRule" id="PRU10141"/>
    </source>
</evidence>
<dbReference type="RefSeq" id="WP_204696845.1">
    <property type="nucleotide sequence ID" value="NZ_JAFBEC010000004.1"/>
</dbReference>
<dbReference type="PROSITE" id="PS51178">
    <property type="entry name" value="PASTA"/>
    <property type="match status" value="2"/>
</dbReference>
<dbReference type="GO" id="GO:0004674">
    <property type="term" value="F:protein serine/threonine kinase activity"/>
    <property type="evidence" value="ECO:0007669"/>
    <property type="project" value="UniProtKB-EC"/>
</dbReference>
<dbReference type="PANTHER" id="PTHR43289:SF34">
    <property type="entry name" value="SERINE_THREONINE-PROTEIN KINASE YBDM-RELATED"/>
    <property type="match status" value="1"/>
</dbReference>
<keyword evidence="3 14" id="KW-0808">Transferase</keyword>
<name>A0ABS2PAV4_9BACL</name>
<gene>
    <name evidence="14" type="ORF">JOD17_001636</name>
</gene>
<evidence type="ECO:0000256" key="3">
    <source>
        <dbReference type="ARBA" id="ARBA00022679"/>
    </source>
</evidence>
<dbReference type="InterPro" id="IPR011009">
    <property type="entry name" value="Kinase-like_dom_sf"/>
</dbReference>
<dbReference type="SUPFAM" id="SSF54184">
    <property type="entry name" value="Penicillin-binding protein 2x (pbp-2x), c-terminal domain"/>
    <property type="match status" value="1"/>
</dbReference>
<dbReference type="InterPro" id="IPR008271">
    <property type="entry name" value="Ser/Thr_kinase_AS"/>
</dbReference>
<feature type="region of interest" description="Disordered" evidence="10">
    <location>
        <begin position="281"/>
        <end position="327"/>
    </location>
</feature>
<dbReference type="InterPro" id="IPR005543">
    <property type="entry name" value="PASTA_dom"/>
</dbReference>
<evidence type="ECO:0000256" key="5">
    <source>
        <dbReference type="ARBA" id="ARBA00022777"/>
    </source>
</evidence>
<comment type="caution">
    <text evidence="14">The sequence shown here is derived from an EMBL/GenBank/DDBJ whole genome shotgun (WGS) entry which is preliminary data.</text>
</comment>
<dbReference type="CDD" id="cd14014">
    <property type="entry name" value="STKc_PknB_like"/>
    <property type="match status" value="1"/>
</dbReference>
<evidence type="ECO:0000256" key="4">
    <source>
        <dbReference type="ARBA" id="ARBA00022741"/>
    </source>
</evidence>
<dbReference type="SUPFAM" id="SSF56112">
    <property type="entry name" value="Protein kinase-like (PK-like)"/>
    <property type="match status" value="1"/>
</dbReference>
<dbReference type="EMBL" id="JAFBEC010000004">
    <property type="protein sequence ID" value="MBM7632542.1"/>
    <property type="molecule type" value="Genomic_DNA"/>
</dbReference>
<evidence type="ECO:0000256" key="2">
    <source>
        <dbReference type="ARBA" id="ARBA00022527"/>
    </source>
</evidence>
<dbReference type="CDD" id="cd06577">
    <property type="entry name" value="PASTA_pknB"/>
    <property type="match status" value="3"/>
</dbReference>
<evidence type="ECO:0000256" key="1">
    <source>
        <dbReference type="ARBA" id="ARBA00012513"/>
    </source>
</evidence>
<dbReference type="PROSITE" id="PS00108">
    <property type="entry name" value="PROTEIN_KINASE_ST"/>
    <property type="match status" value="1"/>
</dbReference>
<feature type="domain" description="PASTA" evidence="13">
    <location>
        <begin position="361"/>
        <end position="427"/>
    </location>
</feature>
<dbReference type="PROSITE" id="PS00107">
    <property type="entry name" value="PROTEIN_KINASE_ATP"/>
    <property type="match status" value="1"/>
</dbReference>
<dbReference type="EC" id="2.7.11.1" evidence="1"/>
<feature type="transmembrane region" description="Helical" evidence="11">
    <location>
        <begin position="334"/>
        <end position="360"/>
    </location>
</feature>
<proteinExistence type="predicted"/>
<sequence>MIGLRIDGRYEVIEAIGGGGMANVYRARDVILERDVAVKVLQPQYTHDEAFIRRFRREAQAATSLIHPNVVDIYDVGEEDQTFYIVMEYVGGSTLKEKIVREGALAFQEVLQIFDQISSAIAYAHDQGIVHRDVKPHNILLDEDGTVKVTDFGIARAASAATITHTNSVLGSVHYLSPEQARGGAVTLKADIYALGVVLYEMITGTLPFDADSAVSIALKHLQEKIPNAKALRPDLPESMNNIIRRATAKDPLYRYETVHDMLHDAKTALLPERMNEAPLELDDQSEEETKVLPVLSDQQSSEETIVAPSEQTDQEENDTKANEPKKKSKRKRWLFPLLAFLIIVPTALVLGFMVIPSWFAVDEVQVPDVVGTNYEEAEQLLEEHELIVTIEREYHDEVERDVVYYQDPRAGRNVKVESAITLRVSDGPETVEMQDLTGMSVEDALDLLEELDIDVETTSEPSDEQPPGYVISQTPEAGEEVIQDELSVQLVYSETPQMTLGDLTGSSEQAVRNYLESHQLSGSFDREYSETVPEGQVITHEPGPYVTIDEGSDVTFVISNGEPPVEEEETQTRYAEIPVNVTDPEAGQSYDIRIEFTDRTTGDDPEIFVEEEITESTEYLVPFEVSKSIPGTYTLYINDEEMQSNTLEFEED</sequence>
<dbReference type="SMART" id="SM00740">
    <property type="entry name" value="PASTA"/>
    <property type="match status" value="3"/>
</dbReference>
<keyword evidence="6 9" id="KW-0067">ATP-binding</keyword>
<dbReference type="Pfam" id="PF03793">
    <property type="entry name" value="PASTA"/>
    <property type="match status" value="3"/>
</dbReference>
<evidence type="ECO:0000259" key="13">
    <source>
        <dbReference type="PROSITE" id="PS51178"/>
    </source>
</evidence>
<keyword evidence="11" id="KW-0812">Transmembrane</keyword>
<evidence type="ECO:0000256" key="7">
    <source>
        <dbReference type="ARBA" id="ARBA00047899"/>
    </source>
</evidence>
<protein>
    <recommendedName>
        <fullName evidence="1">non-specific serine/threonine protein kinase</fullName>
        <ecNumber evidence="1">2.7.11.1</ecNumber>
    </recommendedName>
</protein>
<keyword evidence="11" id="KW-1133">Transmembrane helix</keyword>
<evidence type="ECO:0000256" key="10">
    <source>
        <dbReference type="SAM" id="MobiDB-lite"/>
    </source>
</evidence>
<evidence type="ECO:0000256" key="11">
    <source>
        <dbReference type="SAM" id="Phobius"/>
    </source>
</evidence>
<evidence type="ECO:0000313" key="14">
    <source>
        <dbReference type="EMBL" id="MBM7632542.1"/>
    </source>
</evidence>
<feature type="domain" description="Protein kinase" evidence="12">
    <location>
        <begin position="10"/>
        <end position="267"/>
    </location>
</feature>
<dbReference type="InterPro" id="IPR000719">
    <property type="entry name" value="Prot_kinase_dom"/>
</dbReference>
<dbReference type="PROSITE" id="PS50011">
    <property type="entry name" value="PROTEIN_KINASE_DOM"/>
    <property type="match status" value="1"/>
</dbReference>
<organism evidence="14 15">
    <name type="scientific">Geomicrobium sediminis</name>
    <dbReference type="NCBI Taxonomy" id="1347788"/>
    <lineage>
        <taxon>Bacteria</taxon>
        <taxon>Bacillati</taxon>
        <taxon>Bacillota</taxon>
        <taxon>Bacilli</taxon>
        <taxon>Bacillales</taxon>
        <taxon>Geomicrobium</taxon>
    </lineage>
</organism>
<keyword evidence="15" id="KW-1185">Reference proteome</keyword>
<dbReference type="InterPro" id="IPR017441">
    <property type="entry name" value="Protein_kinase_ATP_BS"/>
</dbReference>
<dbReference type="Gene3D" id="3.30.200.20">
    <property type="entry name" value="Phosphorylase Kinase, domain 1"/>
    <property type="match status" value="1"/>
</dbReference>
<keyword evidence="4 9" id="KW-0547">Nucleotide-binding</keyword>
<keyword evidence="11" id="KW-0472">Membrane</keyword>